<proteinExistence type="predicted"/>
<name>A0ACB6SBL9_9PLEO</name>
<protein>
    <submittedName>
        <fullName evidence="1">Uncharacterized protein</fullName>
    </submittedName>
</protein>
<gene>
    <name evidence="1" type="ORF">BU25DRAFT_222363</name>
</gene>
<organism evidence="1 2">
    <name type="scientific">Macroventuria anomochaeta</name>
    <dbReference type="NCBI Taxonomy" id="301207"/>
    <lineage>
        <taxon>Eukaryota</taxon>
        <taxon>Fungi</taxon>
        <taxon>Dikarya</taxon>
        <taxon>Ascomycota</taxon>
        <taxon>Pezizomycotina</taxon>
        <taxon>Dothideomycetes</taxon>
        <taxon>Pleosporomycetidae</taxon>
        <taxon>Pleosporales</taxon>
        <taxon>Pleosporineae</taxon>
        <taxon>Didymellaceae</taxon>
        <taxon>Macroventuria</taxon>
    </lineage>
</organism>
<sequence>MGQEMARGHARSTLTFSTPWKSTLTYRLGYIRTNRGTGDNATVRAEIATYSGWSKFRISDLTVSYLTRHHTRTREMRASISGTSVLRCGTPMGSWSRSWWCTIQVVCQTSDWCVTGPTDSRV</sequence>
<accession>A0ACB6SBL9</accession>
<dbReference type="Proteomes" id="UP000799754">
    <property type="component" value="Unassembled WGS sequence"/>
</dbReference>
<comment type="caution">
    <text evidence="1">The sequence shown here is derived from an EMBL/GenBank/DDBJ whole genome shotgun (WGS) entry which is preliminary data.</text>
</comment>
<evidence type="ECO:0000313" key="2">
    <source>
        <dbReference type="Proteomes" id="UP000799754"/>
    </source>
</evidence>
<reference evidence="1" key="1">
    <citation type="journal article" date="2020" name="Stud. Mycol.">
        <title>101 Dothideomycetes genomes: a test case for predicting lifestyles and emergence of pathogens.</title>
        <authorList>
            <person name="Haridas S."/>
            <person name="Albert R."/>
            <person name="Binder M."/>
            <person name="Bloem J."/>
            <person name="Labutti K."/>
            <person name="Salamov A."/>
            <person name="Andreopoulos B."/>
            <person name="Baker S."/>
            <person name="Barry K."/>
            <person name="Bills G."/>
            <person name="Bluhm B."/>
            <person name="Cannon C."/>
            <person name="Castanera R."/>
            <person name="Culley D."/>
            <person name="Daum C."/>
            <person name="Ezra D."/>
            <person name="Gonzalez J."/>
            <person name="Henrissat B."/>
            <person name="Kuo A."/>
            <person name="Liang C."/>
            <person name="Lipzen A."/>
            <person name="Lutzoni F."/>
            <person name="Magnuson J."/>
            <person name="Mondo S."/>
            <person name="Nolan M."/>
            <person name="Ohm R."/>
            <person name="Pangilinan J."/>
            <person name="Park H.-J."/>
            <person name="Ramirez L."/>
            <person name="Alfaro M."/>
            <person name="Sun H."/>
            <person name="Tritt A."/>
            <person name="Yoshinaga Y."/>
            <person name="Zwiers L.-H."/>
            <person name="Turgeon B."/>
            <person name="Goodwin S."/>
            <person name="Spatafora J."/>
            <person name="Crous P."/>
            <person name="Grigoriev I."/>
        </authorList>
    </citation>
    <scope>NUCLEOTIDE SEQUENCE</scope>
    <source>
        <strain evidence="1">CBS 525.71</strain>
    </source>
</reference>
<keyword evidence="2" id="KW-1185">Reference proteome</keyword>
<evidence type="ECO:0000313" key="1">
    <source>
        <dbReference type="EMBL" id="KAF2631000.1"/>
    </source>
</evidence>
<dbReference type="EMBL" id="MU006705">
    <property type="protein sequence ID" value="KAF2631000.1"/>
    <property type="molecule type" value="Genomic_DNA"/>
</dbReference>